<dbReference type="CDD" id="cd12148">
    <property type="entry name" value="fungal_TF_MHR"/>
    <property type="match status" value="1"/>
</dbReference>
<dbReference type="EMBL" id="NESQ01000177">
    <property type="protein sequence ID" value="PUU76735.1"/>
    <property type="molecule type" value="Genomic_DNA"/>
</dbReference>
<feature type="compositionally biased region" description="Polar residues" evidence="3">
    <location>
        <begin position="611"/>
        <end position="622"/>
    </location>
</feature>
<comment type="caution">
    <text evidence="5">The sequence shown here is derived from an EMBL/GenBank/DDBJ whole genome shotgun (WGS) entry which is preliminary data.</text>
</comment>
<evidence type="ECO:0000313" key="6">
    <source>
        <dbReference type="Proteomes" id="UP000244722"/>
    </source>
</evidence>
<dbReference type="GO" id="GO:0008270">
    <property type="term" value="F:zinc ion binding"/>
    <property type="evidence" value="ECO:0007669"/>
    <property type="project" value="InterPro"/>
</dbReference>
<evidence type="ECO:0000256" key="3">
    <source>
        <dbReference type="SAM" id="MobiDB-lite"/>
    </source>
</evidence>
<dbReference type="Pfam" id="PF04082">
    <property type="entry name" value="Fungal_trans"/>
    <property type="match status" value="1"/>
</dbReference>
<feature type="compositionally biased region" description="Polar residues" evidence="3">
    <location>
        <begin position="897"/>
        <end position="906"/>
    </location>
</feature>
<feature type="region of interest" description="Disordered" evidence="3">
    <location>
        <begin position="234"/>
        <end position="356"/>
    </location>
</feature>
<proteinExistence type="predicted"/>
<organism evidence="5 6">
    <name type="scientific">Tuber borchii</name>
    <name type="common">White truffle</name>
    <dbReference type="NCBI Taxonomy" id="42251"/>
    <lineage>
        <taxon>Eukaryota</taxon>
        <taxon>Fungi</taxon>
        <taxon>Dikarya</taxon>
        <taxon>Ascomycota</taxon>
        <taxon>Pezizomycotina</taxon>
        <taxon>Pezizomycetes</taxon>
        <taxon>Pezizales</taxon>
        <taxon>Tuberaceae</taxon>
        <taxon>Tuber</taxon>
    </lineage>
</organism>
<feature type="compositionally biased region" description="Low complexity" evidence="3">
    <location>
        <begin position="115"/>
        <end position="162"/>
    </location>
</feature>
<dbReference type="GO" id="GO:0000981">
    <property type="term" value="F:DNA-binding transcription factor activity, RNA polymerase II-specific"/>
    <property type="evidence" value="ECO:0007669"/>
    <property type="project" value="InterPro"/>
</dbReference>
<dbReference type="InterPro" id="IPR007219">
    <property type="entry name" value="XnlR_reg_dom"/>
</dbReference>
<feature type="compositionally biased region" description="Gly residues" evidence="3">
    <location>
        <begin position="928"/>
        <end position="941"/>
    </location>
</feature>
<feature type="region of interest" description="Disordered" evidence="3">
    <location>
        <begin position="599"/>
        <end position="627"/>
    </location>
</feature>
<dbReference type="InterPro" id="IPR001138">
    <property type="entry name" value="Zn2Cys6_DnaBD"/>
</dbReference>
<dbReference type="Pfam" id="PF00172">
    <property type="entry name" value="Zn_clus"/>
    <property type="match status" value="1"/>
</dbReference>
<feature type="compositionally biased region" description="Low complexity" evidence="3">
    <location>
        <begin position="867"/>
        <end position="876"/>
    </location>
</feature>
<accession>A0A2T6ZMM0</accession>
<feature type="region of interest" description="Disordered" evidence="3">
    <location>
        <begin position="414"/>
        <end position="435"/>
    </location>
</feature>
<dbReference type="OrthoDB" id="2354469at2759"/>
<name>A0A2T6ZMM0_TUBBO</name>
<feature type="region of interest" description="Disordered" evidence="3">
    <location>
        <begin position="867"/>
        <end position="941"/>
    </location>
</feature>
<dbReference type="PROSITE" id="PS00463">
    <property type="entry name" value="ZN2_CY6_FUNGAL_1"/>
    <property type="match status" value="1"/>
</dbReference>
<keyword evidence="6" id="KW-1185">Reference proteome</keyword>
<feature type="compositionally biased region" description="Polar residues" evidence="3">
    <location>
        <begin position="235"/>
        <end position="254"/>
    </location>
</feature>
<evidence type="ECO:0000256" key="1">
    <source>
        <dbReference type="ARBA" id="ARBA00022723"/>
    </source>
</evidence>
<sequence>MAREPPLPIPTSVSASTSSPASNIKIERVLNSSSASTKPFLQAASVQNLLHPSNPASTPATTTTTAAAPRHLPTSFSASAGANTAATPAIASVQSLLHPDSASSPIQHHQHQHLHQQQLQSQRQLKQGHQEQLAPQQQLQPQPQLSQQLRLSDNSPSSSESSMATAVVPPQPAHVMQPFTRPIRFVANDGQPHAKRRRISAACKTCRKRKTRCSGEKPICETCRQNGHSCLGYSDPTNSMPVPSAHQTQRQQSRARSESTPTVTTTPTDNPPKEPLFSPTHSPHDRPKRPSVQQPLPSEQHELRGTESGTKSQKRKSTDCHDAIGRGYEYDMDGSGRADGGNEGELTDEGPSPIFRYPSPPSQRLAHRMPYFRYFGPTAIVPGYKQMVVEVHDRNNIPRHSSLSISANSSVTSPASTFGSLGNPNSTPTISSGTNSVPMEDIPFYDPSDPAPNSPLIAHLVETFFSHLGCNFPFLRREVFTKDVEEKRVEGILVDAVCAVAARFSNNSLLQSLARNGEKVPPSEYGTAFAIRAKSQVVDAFACPNLASVQACILLAYVEFGSNRDSGLWMFLGIAIRMAQDLGLQKLEGTRGDAEAGIKVRRVGGSRSRSAEQSPRAGTSAGNGHRVKLESMGRYDDRVPENHENYVDDESVREAKARERERTDTFWAVFFLDRVISSGTGRPVTIRDKEIEVDFPPIEEVDLEHGYPPPFPALIRIIQLYGRITDLLNSIKDVHTVTPDTLRSLSGMEADLTKIYQRLSPKLHFGVANFQHYASTNQGAVFLLLHFWFHTLIVLLHRPTLLIAFEGSIQQLFPNSRELSMSSAKTIADILAFAELLDSKAVNGNPFTSQPIYIAACAFLQESAAHSSSNPTSRSSSPPPSGSLPSFNALTLGSMAPESNSTTSRPPTAGRGSPVSSNGTTVSPGNNGITGGGTTGTSGRGMISGFGSKIMEEGTLVQKLSAKHTLLAQAAHQNYQKCYKALKAMETYWEGVRYILTVMDQKAKGIVDPLLYTVEEMESVEVHRWGAGVWNRFRGDLTPGAERVNGAVREKVVKLEGGLPQSSLMPPGGQSGLGVNRIPERIPSPLMSGIHGNPSQAIGWSLTGTINSPNSNLAFMFPASGEAGVYTIQHQQYNGNTSSPHANHHGGIQQAQDPRNRHMASGMHPPLPHGFVGATPASAASLAASSQSKYSVGASTPAASDAEMLLGLSVEQQRQQQKATNVHHSPMDGLIMGEGYNNDEVGSAMGAYNAYNIMIESEDINMNSMGVNHLLPFLEFVPYDSYQYGTESEDGLVNDHHHHHR</sequence>
<feature type="domain" description="Zn(2)-C6 fungal-type" evidence="4">
    <location>
        <begin position="202"/>
        <end position="230"/>
    </location>
</feature>
<dbReference type="CDD" id="cd00067">
    <property type="entry name" value="GAL4"/>
    <property type="match status" value="1"/>
</dbReference>
<dbReference type="PANTHER" id="PTHR47783:SF1">
    <property type="entry name" value="ZN(II)2CYS6 TRANSCRIPTION FACTOR (EUROFUNG)"/>
    <property type="match status" value="1"/>
</dbReference>
<evidence type="ECO:0000313" key="5">
    <source>
        <dbReference type="EMBL" id="PUU76735.1"/>
    </source>
</evidence>
<dbReference type="PROSITE" id="PS50048">
    <property type="entry name" value="ZN2_CY6_FUNGAL_2"/>
    <property type="match status" value="1"/>
</dbReference>
<dbReference type="SMART" id="SM00066">
    <property type="entry name" value="GAL4"/>
    <property type="match status" value="1"/>
</dbReference>
<keyword evidence="1" id="KW-0479">Metal-binding</keyword>
<dbReference type="SMART" id="SM00906">
    <property type="entry name" value="Fungal_trans"/>
    <property type="match status" value="1"/>
</dbReference>
<keyword evidence="2" id="KW-0539">Nucleus</keyword>
<feature type="region of interest" description="Disordered" evidence="3">
    <location>
        <begin position="100"/>
        <end position="172"/>
    </location>
</feature>
<dbReference type="InterPro" id="IPR036864">
    <property type="entry name" value="Zn2-C6_fun-type_DNA-bd_sf"/>
</dbReference>
<dbReference type="Gene3D" id="4.10.240.10">
    <property type="entry name" value="Zn(2)-C6 fungal-type DNA-binding domain"/>
    <property type="match status" value="1"/>
</dbReference>
<gene>
    <name evidence="5" type="ORF">B9Z19DRAFT_1129273</name>
</gene>
<feature type="region of interest" description="Disordered" evidence="3">
    <location>
        <begin position="1135"/>
        <end position="1162"/>
    </location>
</feature>
<feature type="compositionally biased region" description="Polar residues" evidence="3">
    <location>
        <begin position="914"/>
        <end position="924"/>
    </location>
</feature>
<dbReference type="PANTHER" id="PTHR47783">
    <property type="entry name" value="ZN(II)2CYS6 TRANSCRIPTION FACTOR (EUROFUNG)-RELATED"/>
    <property type="match status" value="1"/>
</dbReference>
<dbReference type="GO" id="GO:0003677">
    <property type="term" value="F:DNA binding"/>
    <property type="evidence" value="ECO:0007669"/>
    <property type="project" value="InterPro"/>
</dbReference>
<evidence type="ECO:0000259" key="4">
    <source>
        <dbReference type="PROSITE" id="PS50048"/>
    </source>
</evidence>
<dbReference type="STRING" id="42251.A0A2T6ZMM0"/>
<protein>
    <submittedName>
        <fullName evidence="5">Fungal-specific transcription factor domain-domain-containing protein</fullName>
    </submittedName>
</protein>
<feature type="region of interest" description="Disordered" evidence="3">
    <location>
        <begin position="1"/>
        <end position="22"/>
    </location>
</feature>
<dbReference type="SUPFAM" id="SSF57701">
    <property type="entry name" value="Zn2/Cys6 DNA-binding domain"/>
    <property type="match status" value="1"/>
</dbReference>
<evidence type="ECO:0000256" key="2">
    <source>
        <dbReference type="ARBA" id="ARBA00023242"/>
    </source>
</evidence>
<dbReference type="GO" id="GO:0006351">
    <property type="term" value="P:DNA-templated transcription"/>
    <property type="evidence" value="ECO:0007669"/>
    <property type="project" value="InterPro"/>
</dbReference>
<reference evidence="5 6" key="1">
    <citation type="submission" date="2017-04" db="EMBL/GenBank/DDBJ databases">
        <title>Draft genome sequence of Tuber borchii Vittad., a whitish edible truffle.</title>
        <authorList>
            <consortium name="DOE Joint Genome Institute"/>
            <person name="Murat C."/>
            <person name="Kuo A."/>
            <person name="Barry K.W."/>
            <person name="Clum A."/>
            <person name="Dockter R.B."/>
            <person name="Fauchery L."/>
            <person name="Iotti M."/>
            <person name="Kohler A."/>
            <person name="Labutti K."/>
            <person name="Lindquist E.A."/>
            <person name="Lipzen A."/>
            <person name="Ohm R.A."/>
            <person name="Wang M."/>
            <person name="Grigoriev I.V."/>
            <person name="Zambonelli A."/>
            <person name="Martin F.M."/>
        </authorList>
    </citation>
    <scope>NUCLEOTIDE SEQUENCE [LARGE SCALE GENOMIC DNA]</scope>
    <source>
        <strain evidence="5 6">Tbo3840</strain>
    </source>
</reference>
<feature type="compositionally biased region" description="Low complexity" evidence="3">
    <location>
        <begin position="10"/>
        <end position="22"/>
    </location>
</feature>
<dbReference type="Proteomes" id="UP000244722">
    <property type="component" value="Unassembled WGS sequence"/>
</dbReference>